<evidence type="ECO:0000256" key="2">
    <source>
        <dbReference type="ARBA" id="ARBA00007430"/>
    </source>
</evidence>
<dbReference type="CDD" id="cd13127">
    <property type="entry name" value="MATE_tuaB_like"/>
    <property type="match status" value="1"/>
</dbReference>
<feature type="transmembrane region" description="Helical" evidence="7">
    <location>
        <begin position="423"/>
        <end position="445"/>
    </location>
</feature>
<comment type="caution">
    <text evidence="8">The sequence shown here is derived from an EMBL/GenBank/DDBJ whole genome shotgun (WGS) entry which is preliminary data.</text>
</comment>
<evidence type="ECO:0000256" key="7">
    <source>
        <dbReference type="SAM" id="Phobius"/>
    </source>
</evidence>
<dbReference type="PANTHER" id="PTHR30250:SF10">
    <property type="entry name" value="LIPOPOLYSACCHARIDE BIOSYNTHESIS PROTEIN WZXC"/>
    <property type="match status" value="1"/>
</dbReference>
<evidence type="ECO:0000256" key="5">
    <source>
        <dbReference type="ARBA" id="ARBA00022989"/>
    </source>
</evidence>
<feature type="transmembrane region" description="Helical" evidence="7">
    <location>
        <begin position="329"/>
        <end position="353"/>
    </location>
</feature>
<comment type="subcellular location">
    <subcellularLocation>
        <location evidence="1">Cell membrane</location>
        <topology evidence="1">Multi-pass membrane protein</topology>
    </subcellularLocation>
</comment>
<keyword evidence="3" id="KW-1003">Cell membrane</keyword>
<dbReference type="PANTHER" id="PTHR30250">
    <property type="entry name" value="PST FAMILY PREDICTED COLANIC ACID TRANSPORTER"/>
    <property type="match status" value="1"/>
</dbReference>
<feature type="transmembrane region" description="Helical" evidence="7">
    <location>
        <begin position="21"/>
        <end position="48"/>
    </location>
</feature>
<evidence type="ECO:0000256" key="1">
    <source>
        <dbReference type="ARBA" id="ARBA00004651"/>
    </source>
</evidence>
<gene>
    <name evidence="8" type="ORF">Apa02nite_078930</name>
</gene>
<keyword evidence="6 7" id="KW-0472">Membrane</keyword>
<dbReference type="EMBL" id="BOMS01000133">
    <property type="protein sequence ID" value="GIE71785.1"/>
    <property type="molecule type" value="Genomic_DNA"/>
</dbReference>
<dbReference type="RefSeq" id="WP_203829580.1">
    <property type="nucleotide sequence ID" value="NZ_BAAATY010000044.1"/>
</dbReference>
<keyword evidence="9" id="KW-1185">Reference proteome</keyword>
<dbReference type="Proteomes" id="UP000624709">
    <property type="component" value="Unassembled WGS sequence"/>
</dbReference>
<comment type="similarity">
    <text evidence="2">Belongs to the polysaccharide synthase family.</text>
</comment>
<feature type="transmembrane region" description="Helical" evidence="7">
    <location>
        <begin position="365"/>
        <end position="386"/>
    </location>
</feature>
<feature type="transmembrane region" description="Helical" evidence="7">
    <location>
        <begin position="54"/>
        <end position="78"/>
    </location>
</feature>
<feature type="transmembrane region" description="Helical" evidence="7">
    <location>
        <begin position="451"/>
        <end position="475"/>
    </location>
</feature>
<feature type="transmembrane region" description="Helical" evidence="7">
    <location>
        <begin position="264"/>
        <end position="282"/>
    </location>
</feature>
<feature type="transmembrane region" description="Helical" evidence="7">
    <location>
        <begin position="221"/>
        <end position="244"/>
    </location>
</feature>
<evidence type="ECO:0000256" key="4">
    <source>
        <dbReference type="ARBA" id="ARBA00022692"/>
    </source>
</evidence>
<evidence type="ECO:0000313" key="8">
    <source>
        <dbReference type="EMBL" id="GIE71785.1"/>
    </source>
</evidence>
<feature type="transmembrane region" description="Helical" evidence="7">
    <location>
        <begin position="294"/>
        <end position="317"/>
    </location>
</feature>
<accession>A0ABQ4BNK0</accession>
<evidence type="ECO:0000256" key="3">
    <source>
        <dbReference type="ARBA" id="ARBA00022475"/>
    </source>
</evidence>
<feature type="transmembrane region" description="Helical" evidence="7">
    <location>
        <begin position="90"/>
        <end position="113"/>
    </location>
</feature>
<sequence length="510" mass="53418">MSAETATGSTTGGLGKMLAKAAFWSAANTALLRLGQLAISIVIARLVAPDEFGVFVVALTVYQIVISFSEFGVSTALVREIDNADRIGPTVATIAIVSSSALAVLMFLSAPWISSALGAPAAADAVRVLAIPLLLAGPTAVPAALMARDFQQGRKMITDVSSFVVANGLLLILAINGGGVMALAWSRVAGQVASAVLIFIVSTKNYRPGFDKREAKRLLRFGMPLAGANIAGFTLANVDFMVIGRLAGATQLGYYNLAFTVSSWPPNVFTVILYSVTLPALARVKGGITEITRHVSAALSALCAASFPVTTACVVLAHPLVTLVYGDRWAPAATILGVLAIFGSIRVIISLFSDVLVALEKTNRLFHLQLVWLAVLTPVMILGVMWGDGIGAGVAQVAVSLLVVTPIYLVVLVRSAGLPLEPLVRPVVLPLLAAIASGVAAHFAAETVDSALAKLVVGLLALLAVYLLVLGRWLLRLVKELKALYGRQPLSEADTQVIALSELKKEEELL</sequence>
<evidence type="ECO:0008006" key="10">
    <source>
        <dbReference type="Google" id="ProtNLM"/>
    </source>
</evidence>
<keyword evidence="5 7" id="KW-1133">Transmembrane helix</keyword>
<feature type="transmembrane region" description="Helical" evidence="7">
    <location>
        <begin position="392"/>
        <end position="411"/>
    </location>
</feature>
<keyword evidence="4 7" id="KW-0812">Transmembrane</keyword>
<reference evidence="8 9" key="1">
    <citation type="submission" date="2021-01" db="EMBL/GenBank/DDBJ databases">
        <title>Whole genome shotgun sequence of Actinoplanes palleronii NBRC 14916.</title>
        <authorList>
            <person name="Komaki H."/>
            <person name="Tamura T."/>
        </authorList>
    </citation>
    <scope>NUCLEOTIDE SEQUENCE [LARGE SCALE GENOMIC DNA]</scope>
    <source>
        <strain evidence="8 9">NBRC 14916</strain>
    </source>
</reference>
<evidence type="ECO:0000313" key="9">
    <source>
        <dbReference type="Proteomes" id="UP000624709"/>
    </source>
</evidence>
<dbReference type="InterPro" id="IPR050833">
    <property type="entry name" value="Poly_Biosynth_Transport"/>
</dbReference>
<proteinExistence type="inferred from homology"/>
<protein>
    <recommendedName>
        <fullName evidence="10">Lipopolysaccharide biosynthesis protein</fullName>
    </recommendedName>
</protein>
<feature type="transmembrane region" description="Helical" evidence="7">
    <location>
        <begin position="157"/>
        <end position="176"/>
    </location>
</feature>
<feature type="transmembrane region" description="Helical" evidence="7">
    <location>
        <begin position="125"/>
        <end position="145"/>
    </location>
</feature>
<organism evidence="8 9">
    <name type="scientific">Actinoplanes palleronii</name>
    <dbReference type="NCBI Taxonomy" id="113570"/>
    <lineage>
        <taxon>Bacteria</taxon>
        <taxon>Bacillati</taxon>
        <taxon>Actinomycetota</taxon>
        <taxon>Actinomycetes</taxon>
        <taxon>Micromonosporales</taxon>
        <taxon>Micromonosporaceae</taxon>
        <taxon>Actinoplanes</taxon>
    </lineage>
</organism>
<name>A0ABQ4BNK0_9ACTN</name>
<dbReference type="Pfam" id="PF13440">
    <property type="entry name" value="Polysacc_synt_3"/>
    <property type="match status" value="1"/>
</dbReference>
<feature type="transmembrane region" description="Helical" evidence="7">
    <location>
        <begin position="182"/>
        <end position="201"/>
    </location>
</feature>
<evidence type="ECO:0000256" key="6">
    <source>
        <dbReference type="ARBA" id="ARBA00023136"/>
    </source>
</evidence>